<feature type="transmembrane region" description="Helical" evidence="2">
    <location>
        <begin position="109"/>
        <end position="129"/>
    </location>
</feature>
<sequence length="228" mass="25310">MFSFDTFVRINSFLANGYRLIYLNLLWLGTTVVGLVLFGAGPASYALAKYIDRWFRCGEQPPMTRTFVAYVRERYWRSAAVGWIYLGAGTVIVTNVFAGWNWYVQMLNVFALVAFAVSLFYVFSVMAALELRTIRDTIAASLLIGFGSLHWTVIGGTAVLALTFLMSQNAFPLLILFGVAVPAAAAGLITRVVYRDLEPTARQWRNPTHPTGDDARKPAFTVTRGSTP</sequence>
<dbReference type="Pfam" id="PF04854">
    <property type="entry name" value="DUF624"/>
    <property type="match status" value="1"/>
</dbReference>
<dbReference type="RefSeq" id="WP_163745307.1">
    <property type="nucleotide sequence ID" value="NZ_JAAGOA010000043.1"/>
</dbReference>
<evidence type="ECO:0000313" key="3">
    <source>
        <dbReference type="EMBL" id="NEE04759.1"/>
    </source>
</evidence>
<organism evidence="3 4">
    <name type="scientific">Phytoactinopolyspora halotolerans</name>
    <dbReference type="NCBI Taxonomy" id="1981512"/>
    <lineage>
        <taxon>Bacteria</taxon>
        <taxon>Bacillati</taxon>
        <taxon>Actinomycetota</taxon>
        <taxon>Actinomycetes</taxon>
        <taxon>Jiangellales</taxon>
        <taxon>Jiangellaceae</taxon>
        <taxon>Phytoactinopolyspora</taxon>
    </lineage>
</organism>
<evidence type="ECO:0000256" key="1">
    <source>
        <dbReference type="SAM" id="MobiDB-lite"/>
    </source>
</evidence>
<accession>A0A6L9SHT6</accession>
<keyword evidence="2" id="KW-1133">Transmembrane helix</keyword>
<dbReference type="InterPro" id="IPR006938">
    <property type="entry name" value="DUF624"/>
</dbReference>
<feature type="transmembrane region" description="Helical" evidence="2">
    <location>
        <begin position="171"/>
        <end position="194"/>
    </location>
</feature>
<feature type="transmembrane region" description="Helical" evidence="2">
    <location>
        <begin position="20"/>
        <end position="47"/>
    </location>
</feature>
<feature type="transmembrane region" description="Helical" evidence="2">
    <location>
        <begin position="141"/>
        <end position="165"/>
    </location>
</feature>
<keyword evidence="4" id="KW-1185">Reference proteome</keyword>
<dbReference type="EMBL" id="JAAGOA010000043">
    <property type="protein sequence ID" value="NEE04759.1"/>
    <property type="molecule type" value="Genomic_DNA"/>
</dbReference>
<feature type="transmembrane region" description="Helical" evidence="2">
    <location>
        <begin position="82"/>
        <end position="103"/>
    </location>
</feature>
<proteinExistence type="predicted"/>
<evidence type="ECO:0000256" key="2">
    <source>
        <dbReference type="SAM" id="Phobius"/>
    </source>
</evidence>
<gene>
    <name evidence="3" type="ORF">G1H10_31815</name>
</gene>
<keyword evidence="2" id="KW-0812">Transmembrane</keyword>
<dbReference type="Proteomes" id="UP000475214">
    <property type="component" value="Unassembled WGS sequence"/>
</dbReference>
<dbReference type="AlphaFoldDB" id="A0A6L9SHT6"/>
<protein>
    <submittedName>
        <fullName evidence="3">DUF624 domain-containing protein</fullName>
    </submittedName>
</protein>
<comment type="caution">
    <text evidence="3">The sequence shown here is derived from an EMBL/GenBank/DDBJ whole genome shotgun (WGS) entry which is preliminary data.</text>
</comment>
<evidence type="ECO:0000313" key="4">
    <source>
        <dbReference type="Proteomes" id="UP000475214"/>
    </source>
</evidence>
<feature type="region of interest" description="Disordered" evidence="1">
    <location>
        <begin position="203"/>
        <end position="228"/>
    </location>
</feature>
<reference evidence="3 4" key="1">
    <citation type="submission" date="2020-02" db="EMBL/GenBank/DDBJ databases">
        <authorList>
            <person name="Li X.-J."/>
            <person name="Han X.-M."/>
        </authorList>
    </citation>
    <scope>NUCLEOTIDE SEQUENCE [LARGE SCALE GENOMIC DNA]</scope>
    <source>
        <strain evidence="3 4">CCTCC AB 2017055</strain>
    </source>
</reference>
<name>A0A6L9SHT6_9ACTN</name>
<keyword evidence="2" id="KW-0472">Membrane</keyword>